<reference evidence="2 3" key="1">
    <citation type="submission" date="2018-01" db="EMBL/GenBank/DDBJ databases">
        <title>The draft genome sequence of Cohaesibacter sp. H1304.</title>
        <authorList>
            <person name="Wang N.-N."/>
            <person name="Du Z.-J."/>
        </authorList>
    </citation>
    <scope>NUCLEOTIDE SEQUENCE [LARGE SCALE GENOMIC DNA]</scope>
    <source>
        <strain evidence="2 3">H1304</strain>
    </source>
</reference>
<gene>
    <name evidence="2" type="ORF">C0081_10555</name>
</gene>
<dbReference type="SUPFAM" id="SSF53448">
    <property type="entry name" value="Nucleotide-diphospho-sugar transferases"/>
    <property type="match status" value="1"/>
</dbReference>
<dbReference type="EMBL" id="PKUQ01000017">
    <property type="protein sequence ID" value="PLW77257.1"/>
    <property type="molecule type" value="Genomic_DNA"/>
</dbReference>
<dbReference type="InterPro" id="IPR001173">
    <property type="entry name" value="Glyco_trans_2-like"/>
</dbReference>
<sequence>MIKQISLLLPTRGRRTLVYRFLNSVLETAAEPSKIEVIICSDDDDDDSRDIKFPSLNLIQVVVPRQNMGAYNAICLERASGEISIAVNDDMIFRTKGWDDIVREIDGRFPDGIYLAYGNDLFKGRKLCTFPIMSRKMTDLMLEVYPRAYKGAFIDVHLMDIFKRLEKKGIQRFIYIENIVMEHVHYRVNTSVLDKTYTERARFDDDYTFAELISLREAEAERLVYAIKFPERPLHPHSFSPVSLHRRGIFFPIRAYVRLFLLDANLPLSWRCYLCVWMILRFYYAGFKKA</sequence>
<evidence type="ECO:0000259" key="1">
    <source>
        <dbReference type="Pfam" id="PF00535"/>
    </source>
</evidence>
<comment type="caution">
    <text evidence="2">The sequence shown here is derived from an EMBL/GenBank/DDBJ whole genome shotgun (WGS) entry which is preliminary data.</text>
</comment>
<dbReference type="InterPro" id="IPR029044">
    <property type="entry name" value="Nucleotide-diphossugar_trans"/>
</dbReference>
<feature type="domain" description="Glycosyltransferase 2-like" evidence="1">
    <location>
        <begin position="6"/>
        <end position="113"/>
    </location>
</feature>
<accession>A0A2N5XS37</accession>
<organism evidence="2 3">
    <name type="scientific">Cohaesibacter celericrescens</name>
    <dbReference type="NCBI Taxonomy" id="2067669"/>
    <lineage>
        <taxon>Bacteria</taxon>
        <taxon>Pseudomonadati</taxon>
        <taxon>Pseudomonadota</taxon>
        <taxon>Alphaproteobacteria</taxon>
        <taxon>Hyphomicrobiales</taxon>
        <taxon>Cohaesibacteraceae</taxon>
    </lineage>
</organism>
<proteinExistence type="predicted"/>
<evidence type="ECO:0000313" key="2">
    <source>
        <dbReference type="EMBL" id="PLW77257.1"/>
    </source>
</evidence>
<dbReference type="OrthoDB" id="272466at2"/>
<dbReference type="Gene3D" id="3.90.550.10">
    <property type="entry name" value="Spore Coat Polysaccharide Biosynthesis Protein SpsA, Chain A"/>
    <property type="match status" value="1"/>
</dbReference>
<protein>
    <recommendedName>
        <fullName evidence="1">Glycosyltransferase 2-like domain-containing protein</fullName>
    </recommendedName>
</protein>
<evidence type="ECO:0000313" key="3">
    <source>
        <dbReference type="Proteomes" id="UP000234881"/>
    </source>
</evidence>
<dbReference type="AlphaFoldDB" id="A0A2N5XS37"/>
<name>A0A2N5XS37_9HYPH</name>
<dbReference type="Pfam" id="PF00535">
    <property type="entry name" value="Glycos_transf_2"/>
    <property type="match status" value="1"/>
</dbReference>
<dbReference type="RefSeq" id="WP_101533794.1">
    <property type="nucleotide sequence ID" value="NZ_JBFHIU010000078.1"/>
</dbReference>
<dbReference type="Proteomes" id="UP000234881">
    <property type="component" value="Unassembled WGS sequence"/>
</dbReference>
<keyword evidence="3" id="KW-1185">Reference proteome</keyword>